<proteinExistence type="predicted"/>
<protein>
    <submittedName>
        <fullName evidence="2">Uncharacterized protein</fullName>
    </submittedName>
</protein>
<reference evidence="3" key="1">
    <citation type="submission" date="2015-03" db="EMBL/GenBank/DDBJ databases">
        <authorList>
            <consortium name="Pathogen Informatics"/>
        </authorList>
    </citation>
    <scope>NUCLEOTIDE SEQUENCE [LARGE SCALE GENOMIC DNA]</scope>
    <source>
        <strain evidence="3">IP27925</strain>
    </source>
</reference>
<keyword evidence="1" id="KW-0732">Signal</keyword>
<sequence length="79" mass="8623">MKNKMLSMLISGMIFGIAVSGSAYAQNVPFNAGGGGKTIYGPWTKVQNGFISITCYRTVYYKNGNTARQSKWIPFGTKC</sequence>
<dbReference type="RefSeq" id="WP_050126885.1">
    <property type="nucleotide sequence ID" value="NZ_CQEM01000021.1"/>
</dbReference>
<name>A0A0T9UWZ9_YERAE</name>
<dbReference type="EMBL" id="CQEM01000021">
    <property type="protein sequence ID" value="CNL76477.1"/>
    <property type="molecule type" value="Genomic_DNA"/>
</dbReference>
<dbReference type="Proteomes" id="UP000040088">
    <property type="component" value="Unassembled WGS sequence"/>
</dbReference>
<gene>
    <name evidence="2" type="ORF">ERS008460_03726</name>
</gene>
<evidence type="ECO:0000313" key="3">
    <source>
        <dbReference type="Proteomes" id="UP000040088"/>
    </source>
</evidence>
<accession>A0A0T9UWZ9</accession>
<feature type="signal peptide" evidence="1">
    <location>
        <begin position="1"/>
        <end position="25"/>
    </location>
</feature>
<evidence type="ECO:0000256" key="1">
    <source>
        <dbReference type="SAM" id="SignalP"/>
    </source>
</evidence>
<evidence type="ECO:0000313" key="2">
    <source>
        <dbReference type="EMBL" id="CNL76477.1"/>
    </source>
</evidence>
<feature type="chain" id="PRO_5006699097" evidence="1">
    <location>
        <begin position="26"/>
        <end position="79"/>
    </location>
</feature>
<dbReference type="AlphaFoldDB" id="A0A0T9UWZ9"/>
<organism evidence="2 3">
    <name type="scientific">Yersinia aleksiciae</name>
    <dbReference type="NCBI Taxonomy" id="263819"/>
    <lineage>
        <taxon>Bacteria</taxon>
        <taxon>Pseudomonadati</taxon>
        <taxon>Pseudomonadota</taxon>
        <taxon>Gammaproteobacteria</taxon>
        <taxon>Enterobacterales</taxon>
        <taxon>Yersiniaceae</taxon>
        <taxon>Yersinia</taxon>
    </lineage>
</organism>